<dbReference type="EMBL" id="JBDKXB010000001">
    <property type="protein sequence ID" value="MEY6431036.1"/>
    <property type="molecule type" value="Genomic_DNA"/>
</dbReference>
<dbReference type="Gene3D" id="3.40.50.850">
    <property type="entry name" value="Isochorismatase-like"/>
    <property type="match status" value="1"/>
</dbReference>
<evidence type="ECO:0000259" key="1">
    <source>
        <dbReference type="Pfam" id="PF00857"/>
    </source>
</evidence>
<feature type="domain" description="Isochorismatase-like" evidence="1">
    <location>
        <begin position="16"/>
        <end position="170"/>
    </location>
</feature>
<comment type="caution">
    <text evidence="2">The sequence shown here is derived from an EMBL/GenBank/DDBJ whole genome shotgun (WGS) entry which is preliminary data.</text>
</comment>
<gene>
    <name evidence="2" type="ORF">ABC977_01280</name>
</gene>
<organism evidence="2 3">
    <name type="scientific">Thioalkalicoccus limnaeus</name>
    <dbReference type="NCBI Taxonomy" id="120681"/>
    <lineage>
        <taxon>Bacteria</taxon>
        <taxon>Pseudomonadati</taxon>
        <taxon>Pseudomonadota</taxon>
        <taxon>Gammaproteobacteria</taxon>
        <taxon>Chromatiales</taxon>
        <taxon>Chromatiaceae</taxon>
        <taxon>Thioalkalicoccus</taxon>
    </lineage>
</organism>
<name>A0ABV4B9I7_9GAMM</name>
<dbReference type="InterPro" id="IPR050993">
    <property type="entry name" value="Isochorismatase_domain"/>
</dbReference>
<dbReference type="PANTHER" id="PTHR14119">
    <property type="entry name" value="HYDROLASE"/>
    <property type="match status" value="1"/>
</dbReference>
<sequence length="192" mass="21076">MSIHQADLPLCQSKFSLLLIIDAQEKLAAAMPPAELADTIANINRLSSAAQLLSVPIIWAEQNPQGLGRTVEAIRCHLPADVAPTEKTCFSSCTAGGFERALTQEPSRKQVVLVGLDAHIGVLQTASGLRRWGYQVFVAADGICCRRPEHKDNALERMRDCGLHVASTESIAFEWLADSTHERFREVLALFR</sequence>
<evidence type="ECO:0000313" key="2">
    <source>
        <dbReference type="EMBL" id="MEY6431036.1"/>
    </source>
</evidence>
<dbReference type="SUPFAM" id="SSF52499">
    <property type="entry name" value="Isochorismatase-like hydrolases"/>
    <property type="match status" value="1"/>
</dbReference>
<protein>
    <submittedName>
        <fullName evidence="2">Isochorismatase family protein</fullName>
    </submittedName>
</protein>
<dbReference type="RefSeq" id="WP_369665410.1">
    <property type="nucleotide sequence ID" value="NZ_JBDKXB010000001.1"/>
</dbReference>
<keyword evidence="3" id="KW-1185">Reference proteome</keyword>
<evidence type="ECO:0000313" key="3">
    <source>
        <dbReference type="Proteomes" id="UP001564408"/>
    </source>
</evidence>
<dbReference type="InterPro" id="IPR000868">
    <property type="entry name" value="Isochorismatase-like_dom"/>
</dbReference>
<reference evidence="2 3" key="1">
    <citation type="submission" date="2024-05" db="EMBL/GenBank/DDBJ databases">
        <title>Genome Sequence and Characterization of the New Strain Purple Sulfur Bacterium of Genus Thioalkalicoccus.</title>
        <authorList>
            <person name="Bryantseva I.A."/>
            <person name="Kyndt J.A."/>
            <person name="Imhoff J.F."/>
        </authorList>
    </citation>
    <scope>NUCLEOTIDE SEQUENCE [LARGE SCALE GENOMIC DNA]</scope>
    <source>
        <strain evidence="2 3">Um2</strain>
    </source>
</reference>
<dbReference type="Pfam" id="PF00857">
    <property type="entry name" value="Isochorismatase"/>
    <property type="match status" value="1"/>
</dbReference>
<dbReference type="PANTHER" id="PTHR14119:SF3">
    <property type="entry name" value="ISOCHORISMATASE DOMAIN-CONTAINING PROTEIN 2"/>
    <property type="match status" value="1"/>
</dbReference>
<proteinExistence type="predicted"/>
<dbReference type="InterPro" id="IPR036380">
    <property type="entry name" value="Isochorismatase-like_sf"/>
</dbReference>
<accession>A0ABV4B9I7</accession>
<dbReference type="Proteomes" id="UP001564408">
    <property type="component" value="Unassembled WGS sequence"/>
</dbReference>